<sequence>MIITAIWPVFALILIGFLLRRTAFPDPAFWPAAEKLNYFLLFPALLVLNLSKAPLDDPAILNLGGAVLATILIVTAATALIARMRGWNAARHGPLLQGLIRFNTYLGLAVAASLGGPDAVARAAVLMAIAVPTVNVLSVFALAGGRSVGLRQLIRPLVRNPLILACLIGIALSVSDIGTPPYSGEILDFLGAASLPLGLLCVGAALKPDTARRETVAILANSAARLLAVPALAFAIGTLLGLGRTEMLVLVTFTAIPTAATAYVLTTQMKGDGTLMAGLTTAQTVLAVLTLPLALYWFV</sequence>
<dbReference type="Pfam" id="PF03547">
    <property type="entry name" value="Mem_trans"/>
    <property type="match status" value="1"/>
</dbReference>
<feature type="transmembrane region" description="Helical" evidence="8">
    <location>
        <begin position="218"/>
        <end position="241"/>
    </location>
</feature>
<dbReference type="EMBL" id="NBYO01000001">
    <property type="protein sequence ID" value="OXT02415.1"/>
    <property type="molecule type" value="Genomic_DNA"/>
</dbReference>
<evidence type="ECO:0000313" key="9">
    <source>
        <dbReference type="EMBL" id="OXT02415.1"/>
    </source>
</evidence>
<dbReference type="AlphaFoldDB" id="A0A231V2J8"/>
<keyword evidence="7 8" id="KW-0472">Membrane</keyword>
<dbReference type="Gene3D" id="1.20.1530.20">
    <property type="match status" value="1"/>
</dbReference>
<feature type="transmembrane region" description="Helical" evidence="8">
    <location>
        <begin position="247"/>
        <end position="265"/>
    </location>
</feature>
<keyword evidence="10" id="KW-1185">Reference proteome</keyword>
<accession>A0A231V2J8</accession>
<feature type="transmembrane region" description="Helical" evidence="8">
    <location>
        <begin position="157"/>
        <end position="174"/>
    </location>
</feature>
<feature type="transmembrane region" description="Helical" evidence="8">
    <location>
        <begin position="277"/>
        <end position="298"/>
    </location>
</feature>
<feature type="transmembrane region" description="Helical" evidence="8">
    <location>
        <begin position="186"/>
        <end position="206"/>
    </location>
</feature>
<evidence type="ECO:0000256" key="7">
    <source>
        <dbReference type="ARBA" id="ARBA00023136"/>
    </source>
</evidence>
<evidence type="ECO:0000313" key="10">
    <source>
        <dbReference type="Proteomes" id="UP000215405"/>
    </source>
</evidence>
<evidence type="ECO:0000256" key="1">
    <source>
        <dbReference type="ARBA" id="ARBA00004651"/>
    </source>
</evidence>
<evidence type="ECO:0000256" key="6">
    <source>
        <dbReference type="ARBA" id="ARBA00022989"/>
    </source>
</evidence>
<dbReference type="GO" id="GO:0055085">
    <property type="term" value="P:transmembrane transport"/>
    <property type="evidence" value="ECO:0007669"/>
    <property type="project" value="InterPro"/>
</dbReference>
<dbReference type="Proteomes" id="UP000215405">
    <property type="component" value="Unassembled WGS sequence"/>
</dbReference>
<keyword evidence="6 8" id="KW-1133">Transmembrane helix</keyword>
<comment type="caution">
    <text evidence="9">The sequence shown here is derived from an EMBL/GenBank/DDBJ whole genome shotgun (WGS) entry which is preliminary data.</text>
</comment>
<feature type="transmembrane region" description="Helical" evidence="8">
    <location>
        <begin position="6"/>
        <end position="24"/>
    </location>
</feature>
<keyword evidence="3" id="KW-0813">Transport</keyword>
<dbReference type="RefSeq" id="WP_094076370.1">
    <property type="nucleotide sequence ID" value="NZ_NBYO01000001.1"/>
</dbReference>
<comment type="subcellular location">
    <subcellularLocation>
        <location evidence="1">Cell membrane</location>
        <topology evidence="1">Multi-pass membrane protein</topology>
    </subcellularLocation>
</comment>
<reference evidence="10" key="1">
    <citation type="journal article" date="2017" name="Int. J. Syst. Evol. Microbiol.">
        <title>Notoacmeibacter marinus gen. nov., sp. nov., isolated from the gut of a limpet and proposal of Notoacmeibacteraceae fam. nov. in the order Rhizobiales of the class Alphaproteobacteria.</title>
        <authorList>
            <person name="Huang Z."/>
            <person name="Guo F."/>
            <person name="Lai Q."/>
        </authorList>
    </citation>
    <scope>NUCLEOTIDE SEQUENCE [LARGE SCALE GENOMIC DNA]</scope>
    <source>
        <strain evidence="10">XMTR2A4</strain>
    </source>
</reference>
<keyword evidence="5 8" id="KW-0812">Transmembrane</keyword>
<protein>
    <submittedName>
        <fullName evidence="9">Transporter</fullName>
    </submittedName>
</protein>
<dbReference type="InterPro" id="IPR038770">
    <property type="entry name" value="Na+/solute_symporter_sf"/>
</dbReference>
<feature type="transmembrane region" description="Helical" evidence="8">
    <location>
        <begin position="120"/>
        <end position="145"/>
    </location>
</feature>
<organism evidence="9 10">
    <name type="scientific">Notoacmeibacter marinus</name>
    <dbReference type="NCBI Taxonomy" id="1876515"/>
    <lineage>
        <taxon>Bacteria</taxon>
        <taxon>Pseudomonadati</taxon>
        <taxon>Pseudomonadota</taxon>
        <taxon>Alphaproteobacteria</taxon>
        <taxon>Hyphomicrobiales</taxon>
        <taxon>Notoacmeibacteraceae</taxon>
        <taxon>Notoacmeibacter</taxon>
    </lineage>
</organism>
<dbReference type="GO" id="GO:0005886">
    <property type="term" value="C:plasma membrane"/>
    <property type="evidence" value="ECO:0007669"/>
    <property type="project" value="UniProtKB-SubCell"/>
</dbReference>
<proteinExistence type="inferred from homology"/>
<evidence type="ECO:0000256" key="3">
    <source>
        <dbReference type="ARBA" id="ARBA00022448"/>
    </source>
</evidence>
<evidence type="ECO:0000256" key="5">
    <source>
        <dbReference type="ARBA" id="ARBA00022692"/>
    </source>
</evidence>
<evidence type="ECO:0000256" key="4">
    <source>
        <dbReference type="ARBA" id="ARBA00022475"/>
    </source>
</evidence>
<dbReference type="PANTHER" id="PTHR36838:SF4">
    <property type="entry name" value="AUXIN EFFLUX CARRIER FAMILY PROTEIN"/>
    <property type="match status" value="1"/>
</dbReference>
<feature type="transmembrane region" description="Helical" evidence="8">
    <location>
        <begin position="59"/>
        <end position="82"/>
    </location>
</feature>
<feature type="transmembrane region" description="Helical" evidence="8">
    <location>
        <begin position="36"/>
        <end position="53"/>
    </location>
</feature>
<keyword evidence="4" id="KW-1003">Cell membrane</keyword>
<dbReference type="PANTHER" id="PTHR36838">
    <property type="entry name" value="AUXIN EFFLUX CARRIER FAMILY PROTEIN"/>
    <property type="match status" value="1"/>
</dbReference>
<evidence type="ECO:0000256" key="8">
    <source>
        <dbReference type="SAM" id="Phobius"/>
    </source>
</evidence>
<evidence type="ECO:0000256" key="2">
    <source>
        <dbReference type="ARBA" id="ARBA00010145"/>
    </source>
</evidence>
<gene>
    <name evidence="9" type="ORF">B7H23_05820</name>
</gene>
<dbReference type="InterPro" id="IPR004776">
    <property type="entry name" value="Mem_transp_PIN-like"/>
</dbReference>
<name>A0A231V2J8_9HYPH</name>
<comment type="similarity">
    <text evidence="2">Belongs to the auxin efflux carrier (TC 2.A.69) family.</text>
</comment>